<gene>
    <name evidence="1" type="ORF">BDV40DRAFT_273862</name>
</gene>
<organism evidence="1 2">
    <name type="scientific">Aspergillus tamarii</name>
    <dbReference type="NCBI Taxonomy" id="41984"/>
    <lineage>
        <taxon>Eukaryota</taxon>
        <taxon>Fungi</taxon>
        <taxon>Dikarya</taxon>
        <taxon>Ascomycota</taxon>
        <taxon>Pezizomycotina</taxon>
        <taxon>Eurotiomycetes</taxon>
        <taxon>Eurotiomycetidae</taxon>
        <taxon>Eurotiales</taxon>
        <taxon>Aspergillaceae</taxon>
        <taxon>Aspergillus</taxon>
        <taxon>Aspergillus subgen. Circumdati</taxon>
    </lineage>
</organism>
<dbReference type="InterPro" id="IPR036770">
    <property type="entry name" value="Ankyrin_rpt-contain_sf"/>
</dbReference>
<proteinExistence type="predicted"/>
<evidence type="ECO:0000313" key="2">
    <source>
        <dbReference type="Proteomes" id="UP000326950"/>
    </source>
</evidence>
<sequence>MASLLCENRADTSFADTAGKTVLYKLTLIFYTGNPINPALLNLMLSHRTDINYTDIESSTVLYLMAKNLRQINTVNFLISQGTDINAKDLQENTLLYTATITGVYFACL</sequence>
<feature type="non-terminal residue" evidence="1">
    <location>
        <position position="109"/>
    </location>
</feature>
<dbReference type="Gene3D" id="1.25.40.20">
    <property type="entry name" value="Ankyrin repeat-containing domain"/>
    <property type="match status" value="1"/>
</dbReference>
<evidence type="ECO:0008006" key="3">
    <source>
        <dbReference type="Google" id="ProtNLM"/>
    </source>
</evidence>
<keyword evidence="2" id="KW-1185">Reference proteome</keyword>
<dbReference type="EMBL" id="ML738679">
    <property type="protein sequence ID" value="KAE8159221.1"/>
    <property type="molecule type" value="Genomic_DNA"/>
</dbReference>
<protein>
    <recommendedName>
        <fullName evidence="3">Ankyrin repeat-containing domain protein</fullName>
    </recommendedName>
</protein>
<dbReference type="SUPFAM" id="SSF48403">
    <property type="entry name" value="Ankyrin repeat"/>
    <property type="match status" value="1"/>
</dbReference>
<evidence type="ECO:0000313" key="1">
    <source>
        <dbReference type="EMBL" id="KAE8159221.1"/>
    </source>
</evidence>
<accession>A0A5N6UMB3</accession>
<dbReference type="OrthoDB" id="823504at2759"/>
<dbReference type="Proteomes" id="UP000326950">
    <property type="component" value="Unassembled WGS sequence"/>
</dbReference>
<name>A0A5N6UMB3_ASPTM</name>
<dbReference type="AlphaFoldDB" id="A0A5N6UMB3"/>
<reference evidence="1 2" key="1">
    <citation type="submission" date="2019-04" db="EMBL/GenBank/DDBJ databases">
        <title>Friends and foes A comparative genomics study of 23 Aspergillus species from section Flavi.</title>
        <authorList>
            <consortium name="DOE Joint Genome Institute"/>
            <person name="Kjaerbolling I."/>
            <person name="Vesth T."/>
            <person name="Frisvad J.C."/>
            <person name="Nybo J.L."/>
            <person name="Theobald S."/>
            <person name="Kildgaard S."/>
            <person name="Isbrandt T."/>
            <person name="Kuo A."/>
            <person name="Sato A."/>
            <person name="Lyhne E.K."/>
            <person name="Kogle M.E."/>
            <person name="Wiebenga A."/>
            <person name="Kun R.S."/>
            <person name="Lubbers R.J."/>
            <person name="Makela M.R."/>
            <person name="Barry K."/>
            <person name="Chovatia M."/>
            <person name="Clum A."/>
            <person name="Daum C."/>
            <person name="Haridas S."/>
            <person name="He G."/>
            <person name="LaButti K."/>
            <person name="Lipzen A."/>
            <person name="Mondo S."/>
            <person name="Riley R."/>
            <person name="Salamov A."/>
            <person name="Simmons B.A."/>
            <person name="Magnuson J.K."/>
            <person name="Henrissat B."/>
            <person name="Mortensen U.H."/>
            <person name="Larsen T.O."/>
            <person name="Devries R.P."/>
            <person name="Grigoriev I.V."/>
            <person name="Machida M."/>
            <person name="Baker S.E."/>
            <person name="Andersen M.R."/>
        </authorList>
    </citation>
    <scope>NUCLEOTIDE SEQUENCE [LARGE SCALE GENOMIC DNA]</scope>
    <source>
        <strain evidence="1 2">CBS 117626</strain>
    </source>
</reference>